<dbReference type="Proteomes" id="UP000031549">
    <property type="component" value="Unassembled WGS sequence"/>
</dbReference>
<dbReference type="Gene3D" id="1.20.1250.20">
    <property type="entry name" value="MFS general substrate transporter like domains"/>
    <property type="match status" value="2"/>
</dbReference>
<dbReference type="CDD" id="cd06174">
    <property type="entry name" value="MFS"/>
    <property type="match status" value="1"/>
</dbReference>
<dbReference type="InterPro" id="IPR036259">
    <property type="entry name" value="MFS_trans_sf"/>
</dbReference>
<dbReference type="RefSeq" id="WP_052324808.1">
    <property type="nucleotide sequence ID" value="NZ_JTCM02000117.1"/>
</dbReference>
<proteinExistence type="predicted"/>
<comment type="caution">
    <text evidence="2">The sequence shown here is derived from an EMBL/GenBank/DDBJ whole genome shotgun (WGS) entry which is preliminary data.</text>
</comment>
<dbReference type="InterPro" id="IPR052528">
    <property type="entry name" value="Sugar_transport-like"/>
</dbReference>
<feature type="transmembrane region" description="Helical" evidence="1">
    <location>
        <begin position="224"/>
        <end position="245"/>
    </location>
</feature>
<feature type="transmembrane region" description="Helical" evidence="1">
    <location>
        <begin position="311"/>
        <end position="332"/>
    </location>
</feature>
<protein>
    <submittedName>
        <fullName evidence="2">MFS transporter</fullName>
    </submittedName>
</protein>
<dbReference type="AlphaFoldDB" id="A0A846HI74"/>
<dbReference type="EMBL" id="JTCM02000117">
    <property type="protein sequence ID" value="NEU76539.1"/>
    <property type="molecule type" value="Genomic_DNA"/>
</dbReference>
<organism evidence="2 3">
    <name type="scientific">Hassallia byssoidea VB512170</name>
    <dbReference type="NCBI Taxonomy" id="1304833"/>
    <lineage>
        <taxon>Bacteria</taxon>
        <taxon>Bacillati</taxon>
        <taxon>Cyanobacteriota</taxon>
        <taxon>Cyanophyceae</taxon>
        <taxon>Nostocales</taxon>
        <taxon>Tolypothrichaceae</taxon>
        <taxon>Hassallia</taxon>
    </lineage>
</organism>
<dbReference type="PANTHER" id="PTHR23526">
    <property type="entry name" value="INTEGRAL MEMBRANE TRANSPORT PROTEIN-RELATED"/>
    <property type="match status" value="1"/>
</dbReference>
<feature type="transmembrane region" description="Helical" evidence="1">
    <location>
        <begin position="344"/>
        <end position="361"/>
    </location>
</feature>
<feature type="transmembrane region" description="Helical" evidence="1">
    <location>
        <begin position="191"/>
        <end position="212"/>
    </location>
</feature>
<keyword evidence="3" id="KW-1185">Reference proteome</keyword>
<accession>A0A846HI74</accession>
<dbReference type="GO" id="GO:0022857">
    <property type="term" value="F:transmembrane transporter activity"/>
    <property type="evidence" value="ECO:0007669"/>
    <property type="project" value="InterPro"/>
</dbReference>
<keyword evidence="1" id="KW-0472">Membrane</keyword>
<dbReference type="Pfam" id="PF07690">
    <property type="entry name" value="MFS_1"/>
    <property type="match status" value="1"/>
</dbReference>
<reference evidence="2 3" key="1">
    <citation type="journal article" date="2015" name="Genome Announc.">
        <title>Draft Genome Sequence of Cyanobacterium Hassallia byssoidea Strain VB512170, Isolated from Monuments in India.</title>
        <authorList>
            <person name="Singh D."/>
            <person name="Chandrababunaidu M.M."/>
            <person name="Panda A."/>
            <person name="Sen D."/>
            <person name="Bhattacharyya S."/>
            <person name="Adhikary S.P."/>
            <person name="Tripathy S."/>
        </authorList>
    </citation>
    <scope>NUCLEOTIDE SEQUENCE [LARGE SCALE GENOMIC DNA]</scope>
    <source>
        <strain evidence="2 3">VB512170</strain>
    </source>
</reference>
<feature type="transmembrane region" description="Helical" evidence="1">
    <location>
        <begin position="367"/>
        <end position="387"/>
    </location>
</feature>
<feature type="transmembrane region" description="Helical" evidence="1">
    <location>
        <begin position="281"/>
        <end position="299"/>
    </location>
</feature>
<sequence>MLRQQEDDISVETSSLPPVPIQEISEDRALTETVLSPTPKLLLKISKPEIRTSLTALTFESVLATIFYSIIGGALLSNFLLELGAGPMEIGLLAAIPQMTNLLQPLGAYLVDRSSSFRWYFICIFVPSRLVWLILVPAIWLVTSSHITGHQVVQLTLGIILGTNIIEAFGRAPWLGWTAVLVQERLRGRYFGFRNSILSLTNLVGVPLLGLAVSVCPGGTLKGYGAVLVLGIVLGLISQMCQFWMTDVNPQLLKVAGLDTSEPQPKKIDFSFLKDDNFLKFVLYLSIWCFAVNISAPFFNLYMLDNLDIDISVVTVYNALGTGANMLMLLLWGKLADRIGNRPLLLLVGVLVAVTPLLWLGTQTDQISFWVWLPLLHVLAGGTWAAIDLCTNNLMMAMAPLHNQSKYFAIAGAIAGIAGAVGIAVGSFLLTLPGVNNLLGLFVLSGFLRLFALLPLVFVQEQRSMPLGQLIRALLPIRQSTALIEVKE</sequence>
<feature type="transmembrane region" description="Helical" evidence="1">
    <location>
        <begin position="407"/>
        <end position="432"/>
    </location>
</feature>
<feature type="transmembrane region" description="Helical" evidence="1">
    <location>
        <begin position="54"/>
        <end position="80"/>
    </location>
</feature>
<dbReference type="InterPro" id="IPR011701">
    <property type="entry name" value="MFS"/>
</dbReference>
<keyword evidence="1" id="KW-0812">Transmembrane</keyword>
<evidence type="ECO:0000313" key="2">
    <source>
        <dbReference type="EMBL" id="NEU76539.1"/>
    </source>
</evidence>
<gene>
    <name evidence="2" type="ORF">PI95_029505</name>
</gene>
<feature type="transmembrane region" description="Helical" evidence="1">
    <location>
        <begin position="152"/>
        <end position="170"/>
    </location>
</feature>
<name>A0A846HI74_9CYAN</name>
<evidence type="ECO:0000313" key="3">
    <source>
        <dbReference type="Proteomes" id="UP000031549"/>
    </source>
</evidence>
<evidence type="ECO:0000256" key="1">
    <source>
        <dbReference type="SAM" id="Phobius"/>
    </source>
</evidence>
<feature type="transmembrane region" description="Helical" evidence="1">
    <location>
        <begin position="438"/>
        <end position="459"/>
    </location>
</feature>
<feature type="transmembrane region" description="Helical" evidence="1">
    <location>
        <begin position="119"/>
        <end position="140"/>
    </location>
</feature>
<keyword evidence="1" id="KW-1133">Transmembrane helix</keyword>
<dbReference type="SUPFAM" id="SSF103473">
    <property type="entry name" value="MFS general substrate transporter"/>
    <property type="match status" value="1"/>
</dbReference>
<dbReference type="PANTHER" id="PTHR23526:SF2">
    <property type="entry name" value="MAJOR FACILITATOR SUPERFAMILY (MFS) PROFILE DOMAIN-CONTAINING PROTEIN"/>
    <property type="match status" value="1"/>
</dbReference>